<reference evidence="2 3" key="1">
    <citation type="journal article" date="2004" name="Proc. Natl. Acad. Sci. U.S.A.">
        <title>The diploid genome sequence of Candida albicans.</title>
        <authorList>
            <person name="Jones T."/>
            <person name="Federspiel N.A."/>
            <person name="Chibana H."/>
            <person name="Dungan J."/>
            <person name="Kalman S."/>
            <person name="Magee B.B."/>
            <person name="Newport G."/>
            <person name="Thorstenson Y.R."/>
            <person name="Agabian N."/>
            <person name="Magee P.T."/>
            <person name="Davis R.W."/>
            <person name="Scherer S."/>
        </authorList>
    </citation>
    <scope>NUCLEOTIDE SEQUENCE [LARGE SCALE GENOMIC DNA]</scope>
    <source>
        <strain evidence="3">SC5314 / ATCC MYA-2876</strain>
    </source>
</reference>
<dbReference type="SMR" id="A0A1D8PFY1"/>
<keyword evidence="3" id="KW-1185">Reference proteome</keyword>
<dbReference type="OrthoDB" id="185373at2759"/>
<proteinExistence type="predicted"/>
<dbReference type="eggNOG" id="ENOG502QVB0">
    <property type="taxonomic scope" value="Eukaryota"/>
</dbReference>
<reference evidence="2 3" key="2">
    <citation type="journal article" date="2007" name="Genome Biol.">
        <title>Assembly of the Candida albicans genome into sixteen supercontigs aligned on the eight chromosomes.</title>
        <authorList>
            <person name="van het Hoog M."/>
            <person name="Rast T.J."/>
            <person name="Martchenko M."/>
            <person name="Grindle S."/>
            <person name="Dignard D."/>
            <person name="Hogues H."/>
            <person name="Cuomo C."/>
            <person name="Berriman M."/>
            <person name="Scherer S."/>
            <person name="Magee B.B."/>
            <person name="Whiteway M."/>
            <person name="Chibana H."/>
            <person name="Nantel A."/>
            <person name="Magee P.T."/>
        </authorList>
    </citation>
    <scope>GENOME REANNOTATION</scope>
    <source>
        <strain evidence="3">SC5314 / ATCC MYA-2876</strain>
    </source>
</reference>
<dbReference type="VEuPathDB" id="FungiDB:C1_14380C_A"/>
<dbReference type="STRING" id="237561.A0A1D8PFY1"/>
<name>A0A1D8PFY1_CANAL</name>
<dbReference type="GO" id="GO:0070129">
    <property type="term" value="P:regulation of mitochondrial translation"/>
    <property type="evidence" value="ECO:0000315"/>
    <property type="project" value="CGD"/>
</dbReference>
<sequence>MLSIRETISRIGKSIRQIDNVSKSSKTRPTINPHRRGRLLHKTNNYLPNEKLSELKPLYTDFQRKVFQDFLKPIEIPNLKTFNAKEEYDSAQASRNWSQRSSTNPQDILATFHKDKAEFDKLIKYLLEVTPPQLKNIDYQNESAMRRILDQQTKVYDVPHHAFHEIPPIPSPLTKDSFEQYIYHLTHCKFHYRNSSSLQSGIIPHILLYTHKTTNEKFRPFRSTTTFNWLIKYFGHDKNQSSFARELLLVMNIEGHLLNTETINYLLKVIKVHSRIRSNTSSFTLALKYLKLSQKLGIDVNLSTWSKVYDIIDNVHLKETFISFIQENGIPISRGLLLRIIDDFARVAPTAADLTYFIENDLGYAQWEHDDMIRNKVIFHSARANGGKFTGANEYDFKSWLLGLKSSGQPQKVMLMLQQYFERTVEIHETLPIFTIIIDTLVEEYTDIRHLKQLVFVVRGMVYEATRVLDLPCEIIQYTDSAQTIPENYKMLARSSYGKLHELQARVEFANNHTFENIPPPWQMLSQQEIERWTVLVKNTTQLFPEFENPTVFPAPEIDKIVSHIKAKGIASRNRTRVHKLTQGLDNYTINLMKERCLL</sequence>
<protein>
    <submittedName>
        <fullName evidence="2">Uncharacterized protein</fullName>
    </submittedName>
</protein>
<dbReference type="GO" id="GO:0005739">
    <property type="term" value="C:mitochondrion"/>
    <property type="evidence" value="ECO:0000314"/>
    <property type="project" value="CGD"/>
</dbReference>
<dbReference type="KEGG" id="cal:CAALFM_C114380CA"/>
<dbReference type="CGD" id="CAL0000200173">
    <property type="gene designation" value="AEP3"/>
</dbReference>
<dbReference type="AlphaFoldDB" id="A0A1D8PFY1"/>
<reference evidence="2 3" key="3">
    <citation type="journal article" date="2013" name="Genome Biol.">
        <title>Assembly of a phased diploid Candida albicans genome facilitates allele-specific measurements and provides a simple model for repeat and indel structure.</title>
        <authorList>
            <person name="Muzzey D."/>
            <person name="Schwartz K."/>
            <person name="Weissman J.S."/>
            <person name="Sherlock G."/>
        </authorList>
    </citation>
    <scope>NUCLEOTIDE SEQUENCE [LARGE SCALE GENOMIC DNA]</scope>
    <source>
        <strain evidence="3">SC5314 / ATCC MYA-2876</strain>
    </source>
</reference>
<evidence type="ECO:0000313" key="2">
    <source>
        <dbReference type="EMBL" id="AOW27037.1"/>
    </source>
</evidence>
<dbReference type="GO" id="GO:0003723">
    <property type="term" value="F:RNA binding"/>
    <property type="evidence" value="ECO:0000315"/>
    <property type="project" value="CGD"/>
</dbReference>
<evidence type="ECO:0000313" key="3">
    <source>
        <dbReference type="Proteomes" id="UP000000559"/>
    </source>
</evidence>
<dbReference type="GeneID" id="3643285"/>
<dbReference type="EMBL" id="CP017623">
    <property type="protein sequence ID" value="AOW27037.1"/>
    <property type="molecule type" value="Genomic_DNA"/>
</dbReference>
<organism evidence="2 3">
    <name type="scientific">Candida albicans (strain SC5314 / ATCC MYA-2876)</name>
    <name type="common">Yeast</name>
    <dbReference type="NCBI Taxonomy" id="237561"/>
    <lineage>
        <taxon>Eukaryota</taxon>
        <taxon>Fungi</taxon>
        <taxon>Dikarya</taxon>
        <taxon>Ascomycota</taxon>
        <taxon>Saccharomycotina</taxon>
        <taxon>Pichiomycetes</taxon>
        <taxon>Debaryomycetaceae</taxon>
        <taxon>Candida/Lodderomyces clade</taxon>
        <taxon>Candida</taxon>
    </lineage>
</organism>
<dbReference type="RefSeq" id="XP_715052.1">
    <property type="nucleotide sequence ID" value="XM_709959.1"/>
</dbReference>
<evidence type="ECO:0000313" key="1">
    <source>
        <dbReference type="CGD" id="CAL0000200173"/>
    </source>
</evidence>
<gene>
    <name evidence="1" type="primary">AEP3</name>
    <name evidence="2" type="ordered locus">CAALFM_C114380CA</name>
    <name evidence="1" type="ordered locus">orf19.7254</name>
</gene>
<dbReference type="GO" id="GO:0017004">
    <property type="term" value="P:cytochrome complex assembly"/>
    <property type="evidence" value="ECO:0000315"/>
    <property type="project" value="CGD"/>
</dbReference>
<dbReference type="Proteomes" id="UP000000559">
    <property type="component" value="Chromosome 1"/>
</dbReference>
<accession>A0A1D8PFY1</accession>
<dbReference type="OMA" id="SFEQYIY"/>
<dbReference type="InParanoid" id="A0A1D8PFY1"/>